<feature type="transmembrane region" description="Helical" evidence="2">
    <location>
        <begin position="176"/>
        <end position="196"/>
    </location>
</feature>
<keyword evidence="3" id="KW-1185">Reference proteome</keyword>
<keyword evidence="2" id="KW-1133">Transmembrane helix</keyword>
<feature type="transmembrane region" description="Helical" evidence="2">
    <location>
        <begin position="89"/>
        <end position="107"/>
    </location>
</feature>
<evidence type="ECO:0000313" key="4">
    <source>
        <dbReference type="WBParaSite" id="PDA_v2.g10177.t1"/>
    </source>
</evidence>
<dbReference type="Pfam" id="PF03125">
    <property type="entry name" value="Sre"/>
    <property type="match status" value="1"/>
</dbReference>
<feature type="transmembrane region" description="Helical" evidence="2">
    <location>
        <begin position="202"/>
        <end position="222"/>
    </location>
</feature>
<protein>
    <submittedName>
        <fullName evidence="4">Serpentine receptor class gamma</fullName>
    </submittedName>
</protein>
<comment type="similarity">
    <text evidence="1">Belongs to the nematode receptor-like protein sre family.</text>
</comment>
<evidence type="ECO:0000256" key="1">
    <source>
        <dbReference type="ARBA" id="ARBA00006803"/>
    </source>
</evidence>
<dbReference type="AlphaFoldDB" id="A0A914P531"/>
<accession>A0A914P531</accession>
<evidence type="ECO:0000313" key="3">
    <source>
        <dbReference type="Proteomes" id="UP000887578"/>
    </source>
</evidence>
<dbReference type="InterPro" id="IPR004151">
    <property type="entry name" value="7TM_GPCR_serpentine_rcpt_Sre"/>
</dbReference>
<keyword evidence="2" id="KW-0472">Membrane</keyword>
<proteinExistence type="inferred from homology"/>
<name>A0A914P531_9BILA</name>
<evidence type="ECO:0000256" key="2">
    <source>
        <dbReference type="SAM" id="Phobius"/>
    </source>
</evidence>
<dbReference type="GO" id="GO:0007606">
    <property type="term" value="P:sensory perception of chemical stimulus"/>
    <property type="evidence" value="ECO:0007669"/>
    <property type="project" value="InterPro"/>
</dbReference>
<organism evidence="3 4">
    <name type="scientific">Panagrolaimus davidi</name>
    <dbReference type="NCBI Taxonomy" id="227884"/>
    <lineage>
        <taxon>Eukaryota</taxon>
        <taxon>Metazoa</taxon>
        <taxon>Ecdysozoa</taxon>
        <taxon>Nematoda</taxon>
        <taxon>Chromadorea</taxon>
        <taxon>Rhabditida</taxon>
        <taxon>Tylenchina</taxon>
        <taxon>Panagrolaimomorpha</taxon>
        <taxon>Panagrolaimoidea</taxon>
        <taxon>Panagrolaimidae</taxon>
        <taxon>Panagrolaimus</taxon>
    </lineage>
</organism>
<dbReference type="PANTHER" id="PTHR47518">
    <property type="entry name" value="SERPENTINE RECEPTOR CLASS EPSILON-13-RELATED"/>
    <property type="match status" value="1"/>
</dbReference>
<dbReference type="WBParaSite" id="PDA_v2.g10177.t1">
    <property type="protein sequence ID" value="PDA_v2.g10177.t1"/>
    <property type="gene ID" value="PDA_v2.g10177"/>
</dbReference>
<dbReference type="GO" id="GO:0016020">
    <property type="term" value="C:membrane"/>
    <property type="evidence" value="ECO:0007669"/>
    <property type="project" value="InterPro"/>
</dbReference>
<feature type="transmembrane region" description="Helical" evidence="2">
    <location>
        <begin position="119"/>
        <end position="137"/>
    </location>
</feature>
<feature type="transmembrane region" description="Helical" evidence="2">
    <location>
        <begin position="47"/>
        <end position="69"/>
    </location>
</feature>
<dbReference type="Proteomes" id="UP000887578">
    <property type="component" value="Unplaced"/>
</dbReference>
<dbReference type="PANTHER" id="PTHR47518:SF9">
    <property type="entry name" value="SERPENTINE RECEPTOR, CLASS T"/>
    <property type="match status" value="1"/>
</dbReference>
<reference evidence="4" key="1">
    <citation type="submission" date="2022-11" db="UniProtKB">
        <authorList>
            <consortium name="WormBaseParasite"/>
        </authorList>
    </citation>
    <scope>IDENTIFICATION</scope>
</reference>
<sequence length="273" mass="31379">MPSPTMKIATIAWLTGLGSISFGVFSFANYSLFIGELSFADDWKIGAFARLFLLYGAFLFRFSVFAAVIERGITTFMLKTYTKYILRNIIMILFLIICPILQLIAYYKFNLTKIKLTGMVLFTDTVSFTICLLIRYYNRKLRRRRLRIELSLAERYQVNENIRFLHVILPSASVNWFFQSLLGITSIIDASGIPIVVNNRMLATHLGYTILVLLSLFIPSIIDGSLAQKISCFAPAFKDRIFTVIVHPSRDVTNKPDTDVYFNAYQKSWNRHK</sequence>
<keyword evidence="2" id="KW-0812">Transmembrane</keyword>
<dbReference type="InterPro" id="IPR052854">
    <property type="entry name" value="Serpentine_rcpt_epsilon"/>
</dbReference>